<name>A0ABT1ZHK3_9MICO</name>
<accession>A0ABT1ZHK3</accession>
<proteinExistence type="predicted"/>
<dbReference type="InterPro" id="IPR036388">
    <property type="entry name" value="WH-like_DNA-bd_sf"/>
</dbReference>
<dbReference type="EMBL" id="JANTHX010000008">
    <property type="protein sequence ID" value="MCS0500194.1"/>
    <property type="molecule type" value="Genomic_DNA"/>
</dbReference>
<evidence type="ECO:0000313" key="2">
    <source>
        <dbReference type="EMBL" id="MCS0500194.1"/>
    </source>
</evidence>
<dbReference type="Gene3D" id="1.10.10.10">
    <property type="entry name" value="Winged helix-like DNA-binding domain superfamily/Winged helix DNA-binding domain"/>
    <property type="match status" value="1"/>
</dbReference>
<dbReference type="InterPro" id="IPR000792">
    <property type="entry name" value="Tscrpt_reg_LuxR_C"/>
</dbReference>
<dbReference type="InterPro" id="IPR016032">
    <property type="entry name" value="Sig_transdc_resp-reg_C-effctor"/>
</dbReference>
<sequence length="317" mass="34167">MTERTPDPDAYAVLAALLRARPATRAELPGVVHRGETELEAALAQLEDRGFLSFDGDAVRLADPEVVLAALAAESLERQRSELDVNRQLWQLVPHLVADARIGAQGVAPRPASEVVHGPEGQWQLWMRLMTEAPPRRPIAVFPELPLLASVVIAGGDDLSAHRARLGFDTRAIVRSAALAEPATREAIQGMRALGAEVRSLPEVPGWFYADAGVLAALPVHWGEPAPTSLLLVRDPAIVEPIASYAESLWSAARPLPGEQPGWEPVLELLAQGLSDGEIAVALDLSMRTVRRRVAEAAEELGAESRFALGVAWAREH</sequence>
<dbReference type="RefSeq" id="WP_258799332.1">
    <property type="nucleotide sequence ID" value="NZ_JANTHX010000008.1"/>
</dbReference>
<protein>
    <submittedName>
        <fullName evidence="2">LuxR C-terminal-related transcriptional regulator</fullName>
    </submittedName>
</protein>
<comment type="caution">
    <text evidence="2">The sequence shown here is derived from an EMBL/GenBank/DDBJ whole genome shotgun (WGS) entry which is preliminary data.</text>
</comment>
<dbReference type="Proteomes" id="UP001205337">
    <property type="component" value="Unassembled WGS sequence"/>
</dbReference>
<gene>
    <name evidence="2" type="ORF">NUH29_11620</name>
</gene>
<feature type="domain" description="HTH luxR-type" evidence="1">
    <location>
        <begin position="266"/>
        <end position="314"/>
    </location>
</feature>
<evidence type="ECO:0000259" key="1">
    <source>
        <dbReference type="SMART" id="SM00421"/>
    </source>
</evidence>
<keyword evidence="3" id="KW-1185">Reference proteome</keyword>
<organism evidence="2 3">
    <name type="scientific">Protaetiibacter mangrovi</name>
    <dbReference type="NCBI Taxonomy" id="2970926"/>
    <lineage>
        <taxon>Bacteria</taxon>
        <taxon>Bacillati</taxon>
        <taxon>Actinomycetota</taxon>
        <taxon>Actinomycetes</taxon>
        <taxon>Micrococcales</taxon>
        <taxon>Microbacteriaceae</taxon>
        <taxon>Protaetiibacter</taxon>
    </lineage>
</organism>
<reference evidence="2 3" key="1">
    <citation type="submission" date="2022-08" db="EMBL/GenBank/DDBJ databases">
        <authorList>
            <person name="Li F."/>
        </authorList>
    </citation>
    <scope>NUCLEOTIDE SEQUENCE [LARGE SCALE GENOMIC DNA]</scope>
    <source>
        <strain evidence="2 3">10F1B-8-1</strain>
    </source>
</reference>
<dbReference type="SMART" id="SM00421">
    <property type="entry name" value="HTH_LUXR"/>
    <property type="match status" value="1"/>
</dbReference>
<dbReference type="Pfam" id="PF00196">
    <property type="entry name" value="GerE"/>
    <property type="match status" value="1"/>
</dbReference>
<evidence type="ECO:0000313" key="3">
    <source>
        <dbReference type="Proteomes" id="UP001205337"/>
    </source>
</evidence>
<dbReference type="SUPFAM" id="SSF46894">
    <property type="entry name" value="C-terminal effector domain of the bipartite response regulators"/>
    <property type="match status" value="1"/>
</dbReference>